<feature type="region of interest" description="Disordered" evidence="1">
    <location>
        <begin position="1"/>
        <end position="35"/>
    </location>
</feature>
<dbReference type="AlphaFoldDB" id="A0A6A5TES9"/>
<evidence type="ECO:0000313" key="3">
    <source>
        <dbReference type="Proteomes" id="UP000800035"/>
    </source>
</evidence>
<evidence type="ECO:0000313" key="2">
    <source>
        <dbReference type="EMBL" id="KAF1951325.1"/>
    </source>
</evidence>
<name>A0A6A5TES9_9PLEO</name>
<dbReference type="OrthoDB" id="4196148at2759"/>
<keyword evidence="3" id="KW-1185">Reference proteome</keyword>
<feature type="non-terminal residue" evidence="2">
    <location>
        <position position="246"/>
    </location>
</feature>
<accession>A0A6A5TES9</accession>
<reference evidence="2" key="1">
    <citation type="journal article" date="2020" name="Stud. Mycol.">
        <title>101 Dothideomycetes genomes: a test case for predicting lifestyles and emergence of pathogens.</title>
        <authorList>
            <person name="Haridas S."/>
            <person name="Albert R."/>
            <person name="Binder M."/>
            <person name="Bloem J."/>
            <person name="Labutti K."/>
            <person name="Salamov A."/>
            <person name="Andreopoulos B."/>
            <person name="Baker S."/>
            <person name="Barry K."/>
            <person name="Bills G."/>
            <person name="Bluhm B."/>
            <person name="Cannon C."/>
            <person name="Castanera R."/>
            <person name="Culley D."/>
            <person name="Daum C."/>
            <person name="Ezra D."/>
            <person name="Gonzalez J."/>
            <person name="Henrissat B."/>
            <person name="Kuo A."/>
            <person name="Liang C."/>
            <person name="Lipzen A."/>
            <person name="Lutzoni F."/>
            <person name="Magnuson J."/>
            <person name="Mondo S."/>
            <person name="Nolan M."/>
            <person name="Ohm R."/>
            <person name="Pangilinan J."/>
            <person name="Park H.-J."/>
            <person name="Ramirez L."/>
            <person name="Alfaro M."/>
            <person name="Sun H."/>
            <person name="Tritt A."/>
            <person name="Yoshinaga Y."/>
            <person name="Zwiers L.-H."/>
            <person name="Turgeon B."/>
            <person name="Goodwin S."/>
            <person name="Spatafora J."/>
            <person name="Crous P."/>
            <person name="Grigoriev I."/>
        </authorList>
    </citation>
    <scope>NUCLEOTIDE SEQUENCE</scope>
    <source>
        <strain evidence="2">CBS 675.92</strain>
    </source>
</reference>
<dbReference type="EMBL" id="ML977018">
    <property type="protein sequence ID" value="KAF1951325.1"/>
    <property type="molecule type" value="Genomic_DNA"/>
</dbReference>
<feature type="compositionally biased region" description="Pro residues" evidence="1">
    <location>
        <begin position="15"/>
        <end position="29"/>
    </location>
</feature>
<feature type="compositionally biased region" description="Low complexity" evidence="1">
    <location>
        <begin position="175"/>
        <end position="185"/>
    </location>
</feature>
<sequence>MNEAIPTYSEATSTSPPPPPPSHSAPPSPRSTTLPPAYAVLDATQTTFSLHGTFIHTPSTPAYQISSPLTTHGPYFRIRRLQRTELQAFQSQSVNPSPNPSSSPIVFDKESILYEVNDPPLLDNEWHIIGKRRGCVRGVLVLKWRRGKWRVLQVLERGGKGVEIVSFKPSPSPSPSSLSSSSKTQPEPPPPYTYYSAAKDVLASESFHVRGDGSVVPKLEVRQGLEGQWREMLITVWVTRLWVACG</sequence>
<organism evidence="2 3">
    <name type="scientific">Byssothecium circinans</name>
    <dbReference type="NCBI Taxonomy" id="147558"/>
    <lineage>
        <taxon>Eukaryota</taxon>
        <taxon>Fungi</taxon>
        <taxon>Dikarya</taxon>
        <taxon>Ascomycota</taxon>
        <taxon>Pezizomycotina</taxon>
        <taxon>Dothideomycetes</taxon>
        <taxon>Pleosporomycetidae</taxon>
        <taxon>Pleosporales</taxon>
        <taxon>Massarineae</taxon>
        <taxon>Massarinaceae</taxon>
        <taxon>Byssothecium</taxon>
    </lineage>
</organism>
<evidence type="ECO:0000256" key="1">
    <source>
        <dbReference type="SAM" id="MobiDB-lite"/>
    </source>
</evidence>
<feature type="compositionally biased region" description="Low complexity" evidence="1">
    <location>
        <begin position="1"/>
        <end position="14"/>
    </location>
</feature>
<dbReference type="Proteomes" id="UP000800035">
    <property type="component" value="Unassembled WGS sequence"/>
</dbReference>
<gene>
    <name evidence="2" type="ORF">CC80DRAFT_454316</name>
</gene>
<proteinExistence type="predicted"/>
<feature type="region of interest" description="Disordered" evidence="1">
    <location>
        <begin position="166"/>
        <end position="190"/>
    </location>
</feature>
<protein>
    <submittedName>
        <fullName evidence="2">Uncharacterized protein</fullName>
    </submittedName>
</protein>